<dbReference type="PhylomeDB" id="A4WJK9"/>
<proteinExistence type="predicted"/>
<dbReference type="InterPro" id="IPR036059">
    <property type="entry name" value="TldD/PmbA_sf"/>
</dbReference>
<dbReference type="Proteomes" id="UP000001567">
    <property type="component" value="Chromosome"/>
</dbReference>
<dbReference type="GO" id="GO:0006508">
    <property type="term" value="P:proteolysis"/>
    <property type="evidence" value="ECO:0007669"/>
    <property type="project" value="InterPro"/>
</dbReference>
<dbReference type="EMBL" id="CP000660">
    <property type="protein sequence ID" value="ABP50576.1"/>
    <property type="molecule type" value="Genomic_DNA"/>
</dbReference>
<dbReference type="HOGENOM" id="CLU_026425_4_1_2"/>
<protein>
    <submittedName>
        <fullName evidence="2">Peptidase U62, modulator of DNA gyrase</fullName>
    </submittedName>
</protein>
<dbReference type="GeneID" id="5055947"/>
<dbReference type="InterPro" id="IPR045569">
    <property type="entry name" value="Metalloprtase-TldD/E_C"/>
</dbReference>
<organism evidence="2 3">
    <name type="scientific">Pyrobaculum arsenaticum (strain DSM 13514 / JCM 11321 / PZ6)</name>
    <dbReference type="NCBI Taxonomy" id="340102"/>
    <lineage>
        <taxon>Archaea</taxon>
        <taxon>Thermoproteota</taxon>
        <taxon>Thermoprotei</taxon>
        <taxon>Thermoproteales</taxon>
        <taxon>Thermoproteaceae</taxon>
        <taxon>Pyrobaculum</taxon>
    </lineage>
</organism>
<gene>
    <name evidence="2" type="ordered locus">Pars_0996</name>
</gene>
<sequence length="427" mass="46962">MIFRILTGLVDEAAVVKTKAEHYMARFANDEITVFKHWSEEATYLYLAKGKRATFVGMTGPPTLDKIEEAAKRLVTVPEDPLYVPLGGPQPVNYSEPAEGFEKIPDLVKTAIDVAEGVERSAGVVHMIYIVVEYRDTAGRSGSYSANRVYLAMRSFIGDLSATSTSAGRKLADIKAEEVGKRNAQILHAAKGLPQVKIEPRRADVLLSPLVFGHLIGEVASSWASGSEILTGSSRYTKDDLGKEVASPILTVLDITSDKAAHGFTPFDLEGVPTRPIEIYRKGIFAGVLHTRRTAHALGMEPTGHALRNWAMPSPGHIYIAPADGPEDAEELFRELKNGYYIHNNWYTRFQNVKTGQFSTVGRDVVLEIKDGKPVAVVKFVRIADTLENVVKNIAVLSKETSQVYWWDMPTPVHAPYAVLKNIGITT</sequence>
<evidence type="ECO:0000313" key="2">
    <source>
        <dbReference type="EMBL" id="ABP50576.1"/>
    </source>
</evidence>
<evidence type="ECO:0000313" key="3">
    <source>
        <dbReference type="Proteomes" id="UP000001567"/>
    </source>
</evidence>
<feature type="domain" description="Metalloprotease TldD/E C-terminal" evidence="1">
    <location>
        <begin position="201"/>
        <end position="426"/>
    </location>
</feature>
<reference evidence="2 3" key="1">
    <citation type="submission" date="2007-04" db="EMBL/GenBank/DDBJ databases">
        <title>Complete sequence of Pyrobaculum arsenaticum DSM 13514.</title>
        <authorList>
            <consortium name="US DOE Joint Genome Institute"/>
            <person name="Copeland A."/>
            <person name="Lucas S."/>
            <person name="Lapidus A."/>
            <person name="Barry K."/>
            <person name="Glavina del Rio T."/>
            <person name="Dalin E."/>
            <person name="Tice H."/>
            <person name="Pitluck S."/>
            <person name="Chain P."/>
            <person name="Malfatti S."/>
            <person name="Shin M."/>
            <person name="Vergez L."/>
            <person name="Schmutz J."/>
            <person name="Larimer F."/>
            <person name="Land M."/>
            <person name="Hauser L."/>
            <person name="Kyrpides N."/>
            <person name="Mikhailova N."/>
            <person name="Cozen A.E."/>
            <person name="Fitz-Gibbon S.T."/>
            <person name="House C.H."/>
            <person name="Saltikov C."/>
            <person name="Lowe T.M."/>
            <person name="Richardson P."/>
        </authorList>
    </citation>
    <scope>NUCLEOTIDE SEQUENCE [LARGE SCALE GENOMIC DNA]</scope>
    <source>
        <strain evidence="3">ATCC 700994 / DSM 13514 / JCM 11321 / PZ6</strain>
    </source>
</reference>
<dbReference type="KEGG" id="pas:Pars_0996"/>
<dbReference type="OrthoDB" id="84520at2157"/>
<dbReference type="AlphaFoldDB" id="A4WJK9"/>
<dbReference type="SUPFAM" id="SSF111283">
    <property type="entry name" value="Putative modulator of DNA gyrase, PmbA/TldD"/>
    <property type="match status" value="1"/>
</dbReference>
<dbReference type="PANTHER" id="PTHR43666:SF1">
    <property type="entry name" value="CONSERVED PROTEIN"/>
    <property type="match status" value="1"/>
</dbReference>
<dbReference type="GO" id="GO:0008237">
    <property type="term" value="F:metallopeptidase activity"/>
    <property type="evidence" value="ECO:0007669"/>
    <property type="project" value="InterPro"/>
</dbReference>
<dbReference type="RefSeq" id="WP_011900483.1">
    <property type="nucleotide sequence ID" value="NC_009376.1"/>
</dbReference>
<name>A4WJK9_PYRAR</name>
<dbReference type="PANTHER" id="PTHR43666">
    <property type="entry name" value="TLDD PROTEIN"/>
    <property type="match status" value="1"/>
</dbReference>
<dbReference type="STRING" id="340102.Pars_0996"/>
<dbReference type="Pfam" id="PF19289">
    <property type="entry name" value="PmbA_TldD_3rd"/>
    <property type="match status" value="1"/>
</dbReference>
<accession>A4WJK9</accession>
<evidence type="ECO:0000259" key="1">
    <source>
        <dbReference type="Pfam" id="PF19289"/>
    </source>
</evidence>